<comment type="caution">
    <text evidence="1">The sequence shown here is derived from an EMBL/GenBank/DDBJ whole genome shotgun (WGS) entry which is preliminary data.</text>
</comment>
<proteinExistence type="predicted"/>
<protein>
    <submittedName>
        <fullName evidence="1">Uncharacterized protein</fullName>
    </submittedName>
</protein>
<accession>A0ABQ9WVU3</accession>
<sequence length="113" mass="13054">MKPKWSAAGGTNSLRVIFKLTNAKASHFRELACANLQQPNLQLSKENVDMHRVIPMMNKTIMHENVHRELNSSLLMKYPSRPQVLRWFEARMRDIFQEDTVTNLLFTEANLGG</sequence>
<name>A0ABQ9WVU3_9EUKA</name>
<organism evidence="1 2">
    <name type="scientific">Blattamonas nauphoetae</name>
    <dbReference type="NCBI Taxonomy" id="2049346"/>
    <lineage>
        <taxon>Eukaryota</taxon>
        <taxon>Metamonada</taxon>
        <taxon>Preaxostyla</taxon>
        <taxon>Oxymonadida</taxon>
        <taxon>Blattamonas</taxon>
    </lineage>
</organism>
<dbReference type="Proteomes" id="UP001281761">
    <property type="component" value="Unassembled WGS sequence"/>
</dbReference>
<gene>
    <name evidence="1" type="ORF">BLNAU_21456</name>
</gene>
<reference evidence="1 2" key="1">
    <citation type="journal article" date="2022" name="bioRxiv">
        <title>Genomics of Preaxostyla Flagellates Illuminates Evolutionary Transitions and the Path Towards Mitochondrial Loss.</title>
        <authorList>
            <person name="Novak L.V.F."/>
            <person name="Treitli S.C."/>
            <person name="Pyrih J."/>
            <person name="Halakuc P."/>
            <person name="Pipaliya S.V."/>
            <person name="Vacek V."/>
            <person name="Brzon O."/>
            <person name="Soukal P."/>
            <person name="Eme L."/>
            <person name="Dacks J.B."/>
            <person name="Karnkowska A."/>
            <person name="Elias M."/>
            <person name="Hampl V."/>
        </authorList>
    </citation>
    <scope>NUCLEOTIDE SEQUENCE [LARGE SCALE GENOMIC DNA]</scope>
    <source>
        <strain evidence="1">NAU3</strain>
        <tissue evidence="1">Gut</tissue>
    </source>
</reference>
<evidence type="ECO:0000313" key="2">
    <source>
        <dbReference type="Proteomes" id="UP001281761"/>
    </source>
</evidence>
<dbReference type="EMBL" id="JARBJD010000336">
    <property type="protein sequence ID" value="KAK2943625.1"/>
    <property type="molecule type" value="Genomic_DNA"/>
</dbReference>
<keyword evidence="2" id="KW-1185">Reference proteome</keyword>
<evidence type="ECO:0000313" key="1">
    <source>
        <dbReference type="EMBL" id="KAK2943625.1"/>
    </source>
</evidence>